<dbReference type="Proteomes" id="UP001291306">
    <property type="component" value="Unassembled WGS sequence"/>
</dbReference>
<evidence type="ECO:0000259" key="2">
    <source>
        <dbReference type="PROSITE" id="PS50943"/>
    </source>
</evidence>
<dbReference type="Proteomes" id="UP000273641">
    <property type="component" value="Unassembled WGS sequence"/>
</dbReference>
<accession>A0A2X2YU52</accession>
<dbReference type="PANTHER" id="PTHR46797">
    <property type="entry name" value="HTH-TYPE TRANSCRIPTIONAL REGULATOR"/>
    <property type="match status" value="1"/>
</dbReference>
<dbReference type="InterPro" id="IPR010982">
    <property type="entry name" value="Lambda_DNA-bd_dom_sf"/>
</dbReference>
<dbReference type="GO" id="GO:0003677">
    <property type="term" value="F:DNA binding"/>
    <property type="evidence" value="ECO:0007669"/>
    <property type="project" value="UniProtKB-KW"/>
</dbReference>
<dbReference type="EMBL" id="RQNR01000018">
    <property type="protein sequence ID" value="RQN22754.1"/>
    <property type="molecule type" value="Genomic_DNA"/>
</dbReference>
<evidence type="ECO:0000313" key="6">
    <source>
        <dbReference type="Proteomes" id="UP000250234"/>
    </source>
</evidence>
<evidence type="ECO:0000313" key="5">
    <source>
        <dbReference type="EMBL" id="SQC06506.1"/>
    </source>
</evidence>
<dbReference type="AlphaFoldDB" id="A0A2X2YU52"/>
<proteinExistence type="predicted"/>
<protein>
    <submittedName>
        <fullName evidence="5">DNA-binding protein</fullName>
    </submittedName>
    <submittedName>
        <fullName evidence="3">Helix-turn-helix domain-containing protein</fullName>
    </submittedName>
    <submittedName>
        <fullName evidence="4">XRE family transcriptional regulator</fullName>
    </submittedName>
</protein>
<dbReference type="GO" id="GO:0003700">
    <property type="term" value="F:DNA-binding transcription factor activity"/>
    <property type="evidence" value="ECO:0007669"/>
    <property type="project" value="TreeGrafter"/>
</dbReference>
<name>A0A2X2YU52_CLOPF</name>
<dbReference type="PROSITE" id="PS50943">
    <property type="entry name" value="HTH_CROC1"/>
    <property type="match status" value="1"/>
</dbReference>
<dbReference type="SUPFAM" id="SSF47413">
    <property type="entry name" value="lambda repressor-like DNA-binding domains"/>
    <property type="match status" value="1"/>
</dbReference>
<evidence type="ECO:0000313" key="4">
    <source>
        <dbReference type="EMBL" id="RQN22754.1"/>
    </source>
</evidence>
<dbReference type="PANTHER" id="PTHR46797:SF1">
    <property type="entry name" value="METHYLPHOSPHONATE SYNTHASE"/>
    <property type="match status" value="1"/>
</dbReference>
<dbReference type="GO" id="GO:0005829">
    <property type="term" value="C:cytosol"/>
    <property type="evidence" value="ECO:0007669"/>
    <property type="project" value="TreeGrafter"/>
</dbReference>
<dbReference type="EMBL" id="WNVC01000006">
    <property type="protein sequence ID" value="MDZ4998135.1"/>
    <property type="molecule type" value="Genomic_DNA"/>
</dbReference>
<reference evidence="3" key="3">
    <citation type="submission" date="2019-11" db="EMBL/GenBank/DDBJ databases">
        <title>Characterization of Clostridium perfringens isolates from swine manure treated agricultural soils.</title>
        <authorList>
            <person name="Wushke S.T."/>
        </authorList>
    </citation>
    <scope>NUCLEOTIDE SEQUENCE</scope>
    <source>
        <strain evidence="3">X26</strain>
    </source>
</reference>
<dbReference type="CDD" id="cd00093">
    <property type="entry name" value="HTH_XRE"/>
    <property type="match status" value="1"/>
</dbReference>
<dbReference type="Pfam" id="PF01381">
    <property type="entry name" value="HTH_3"/>
    <property type="match status" value="1"/>
</dbReference>
<dbReference type="EMBL" id="UAWO01000002">
    <property type="protein sequence ID" value="SQC06506.1"/>
    <property type="molecule type" value="Genomic_DNA"/>
</dbReference>
<dbReference type="InterPro" id="IPR001387">
    <property type="entry name" value="Cro/C1-type_HTH"/>
</dbReference>
<dbReference type="RefSeq" id="WP_003454094.1">
    <property type="nucleotide sequence ID" value="NZ_CABEEQ010000002.1"/>
</dbReference>
<organism evidence="5 6">
    <name type="scientific">Clostridium perfringens</name>
    <dbReference type="NCBI Taxonomy" id="1502"/>
    <lineage>
        <taxon>Bacteria</taxon>
        <taxon>Bacillati</taxon>
        <taxon>Bacillota</taxon>
        <taxon>Clostridia</taxon>
        <taxon>Eubacteriales</taxon>
        <taxon>Clostridiaceae</taxon>
        <taxon>Clostridium</taxon>
    </lineage>
</organism>
<dbReference type="SMART" id="SM00530">
    <property type="entry name" value="HTH_XRE"/>
    <property type="match status" value="1"/>
</dbReference>
<dbReference type="Proteomes" id="UP000250234">
    <property type="component" value="Unassembled WGS sequence"/>
</dbReference>
<feature type="domain" description="HTH cro/C1-type" evidence="2">
    <location>
        <begin position="7"/>
        <end position="61"/>
    </location>
</feature>
<reference evidence="5 6" key="1">
    <citation type="submission" date="2018-06" db="EMBL/GenBank/DDBJ databases">
        <authorList>
            <consortium name="Pathogen Informatics"/>
            <person name="Doyle S."/>
        </authorList>
    </citation>
    <scope>NUCLEOTIDE SEQUENCE [LARGE SCALE GENOMIC DNA]</scope>
    <source>
        <strain evidence="5 6">NCTC8081</strain>
    </source>
</reference>
<evidence type="ECO:0000313" key="3">
    <source>
        <dbReference type="EMBL" id="MDZ4998135.1"/>
    </source>
</evidence>
<dbReference type="InterPro" id="IPR050807">
    <property type="entry name" value="TransReg_Diox_bact_type"/>
</dbReference>
<evidence type="ECO:0000256" key="1">
    <source>
        <dbReference type="ARBA" id="ARBA00023125"/>
    </source>
</evidence>
<reference evidence="4 7" key="2">
    <citation type="submission" date="2018-11" db="EMBL/GenBank/DDBJ databases">
        <title>Draft genome sequences of potential pathogenic Clostridium perfringens from environmental surface water in the North West Province, South Africa.</title>
        <authorList>
            <person name="Fourie J.C.J."/>
            <person name="Sanko T.J."/>
            <person name="Bezuidenhout C."/>
            <person name="Mienie C."/>
            <person name="Adeleke R."/>
        </authorList>
    </citation>
    <scope>NUCLEOTIDE SEQUENCE [LARGE SCALE GENOMIC DNA]</scope>
    <source>
        <strain evidence="4 7">SC4-C13</strain>
    </source>
</reference>
<keyword evidence="1 5" id="KW-0238">DNA-binding</keyword>
<dbReference type="Gene3D" id="1.10.260.40">
    <property type="entry name" value="lambda repressor-like DNA-binding domains"/>
    <property type="match status" value="1"/>
</dbReference>
<sequence length="180" mass="21014">MFIGYRLQKLRKKRKLTQKALAEMTGISRSYLSDIEHNRYNPSFDTIEALATALKLDLKSFFDDTLLEEDYYLKPLNEELEDERFEEIEVLSENEIVEKQIINNDLNITYKTGSLSKKEILNIKADLEKTLNNLDNFEKNIAFEGFLLDSETRKAFKESLEHSMKMAKLIAKNKFSSKAN</sequence>
<evidence type="ECO:0000313" key="7">
    <source>
        <dbReference type="Proteomes" id="UP000273641"/>
    </source>
</evidence>
<gene>
    <name evidence="5" type="primary">puuR_1</name>
    <name evidence="4" type="ORF">EHZ11_15255</name>
    <name evidence="3" type="ORF">GNF79_03290</name>
    <name evidence="5" type="ORF">NCTC8081_00616</name>
</gene>